<evidence type="ECO:0000256" key="1">
    <source>
        <dbReference type="ARBA" id="ARBA00004123"/>
    </source>
</evidence>
<evidence type="ECO:0000256" key="2">
    <source>
        <dbReference type="ARBA" id="ARBA00022705"/>
    </source>
</evidence>
<name>A0A9P5PUV5_9AGAR</name>
<proteinExistence type="inferred from homology"/>
<dbReference type="InterPro" id="IPR018607">
    <property type="entry name" value="Ctf8"/>
</dbReference>
<accession>A0A9P5PUV5</accession>
<keyword evidence="4" id="KW-0539">Nucleus</keyword>
<dbReference type="Pfam" id="PF09696">
    <property type="entry name" value="Ctf8"/>
    <property type="match status" value="1"/>
</dbReference>
<dbReference type="GO" id="GO:0006260">
    <property type="term" value="P:DNA replication"/>
    <property type="evidence" value="ECO:0007669"/>
    <property type="project" value="UniProtKB-KW"/>
</dbReference>
<comment type="caution">
    <text evidence="8">The sequence shown here is derived from an EMBL/GenBank/DDBJ whole genome shotgun (WGS) entry which is preliminary data.</text>
</comment>
<keyword evidence="5" id="KW-0131">Cell cycle</keyword>
<sequence>MLIPITFDAPSSFPSKLPPSLAKISHDEVVLLELQGALEFTSDSNNPDPTERDGKLVGTLSIDDDLKRPTLRIGHHLIEGKIANLPKPLAVLHRTQTRRETRISGFSDPETQWTSRNESQNESQNEDVMMDDSQGEPPVQWNAIAIVKRKIIFSKRPMPLSELTTGQADEDIAISSRLQFVAIRRIQ</sequence>
<gene>
    <name evidence="8" type="ORF">BDP27DRAFT_1265557</name>
</gene>
<evidence type="ECO:0000256" key="4">
    <source>
        <dbReference type="ARBA" id="ARBA00023242"/>
    </source>
</evidence>
<feature type="compositionally biased region" description="Acidic residues" evidence="7">
    <location>
        <begin position="124"/>
        <end position="134"/>
    </location>
</feature>
<comment type="similarity">
    <text evidence="6">Belongs to the CTF8 family.</text>
</comment>
<keyword evidence="3" id="KW-0238">DNA-binding</keyword>
<evidence type="ECO:0000256" key="6">
    <source>
        <dbReference type="ARBA" id="ARBA00038447"/>
    </source>
</evidence>
<protein>
    <submittedName>
        <fullName evidence="8">Ctf8-domain-containing protein</fullName>
    </submittedName>
</protein>
<reference evidence="8" key="1">
    <citation type="submission" date="2020-11" db="EMBL/GenBank/DDBJ databases">
        <authorList>
            <consortium name="DOE Joint Genome Institute"/>
            <person name="Ahrendt S."/>
            <person name="Riley R."/>
            <person name="Andreopoulos W."/>
            <person name="Labutti K."/>
            <person name="Pangilinan J."/>
            <person name="Ruiz-Duenas F.J."/>
            <person name="Barrasa J.M."/>
            <person name="Sanchez-Garcia M."/>
            <person name="Camarero S."/>
            <person name="Miyauchi S."/>
            <person name="Serrano A."/>
            <person name="Linde D."/>
            <person name="Babiker R."/>
            <person name="Drula E."/>
            <person name="Ayuso-Fernandez I."/>
            <person name="Pacheco R."/>
            <person name="Padilla G."/>
            <person name="Ferreira P."/>
            <person name="Barriuso J."/>
            <person name="Kellner H."/>
            <person name="Castanera R."/>
            <person name="Alfaro M."/>
            <person name="Ramirez L."/>
            <person name="Pisabarro A.G."/>
            <person name="Kuo A."/>
            <person name="Tritt A."/>
            <person name="Lipzen A."/>
            <person name="He G."/>
            <person name="Yan M."/>
            <person name="Ng V."/>
            <person name="Cullen D."/>
            <person name="Martin F."/>
            <person name="Rosso M.-N."/>
            <person name="Henrissat B."/>
            <person name="Hibbett D."/>
            <person name="Martinez A.T."/>
            <person name="Grigoriev I.V."/>
        </authorList>
    </citation>
    <scope>NUCLEOTIDE SEQUENCE</scope>
    <source>
        <strain evidence="8">AH 40177</strain>
    </source>
</reference>
<dbReference type="OrthoDB" id="121932at2759"/>
<keyword evidence="2" id="KW-0235">DNA replication</keyword>
<dbReference type="Proteomes" id="UP000772434">
    <property type="component" value="Unassembled WGS sequence"/>
</dbReference>
<evidence type="ECO:0000313" key="9">
    <source>
        <dbReference type="Proteomes" id="UP000772434"/>
    </source>
</evidence>
<comment type="subcellular location">
    <subcellularLocation>
        <location evidence="1">Nucleus</location>
    </subcellularLocation>
</comment>
<dbReference type="PANTHER" id="PTHR28605">
    <property type="entry name" value="CTF8, CHROMOSOME TRANSMISSION FIDELITY FACTOR 8 HOMOLOG (S. CEREVISIAE)"/>
    <property type="match status" value="1"/>
</dbReference>
<dbReference type="GO" id="GO:0031390">
    <property type="term" value="C:Ctf18 RFC-like complex"/>
    <property type="evidence" value="ECO:0007669"/>
    <property type="project" value="InterPro"/>
</dbReference>
<organism evidence="8 9">
    <name type="scientific">Rhodocollybia butyracea</name>
    <dbReference type="NCBI Taxonomy" id="206335"/>
    <lineage>
        <taxon>Eukaryota</taxon>
        <taxon>Fungi</taxon>
        <taxon>Dikarya</taxon>
        <taxon>Basidiomycota</taxon>
        <taxon>Agaricomycotina</taxon>
        <taxon>Agaricomycetes</taxon>
        <taxon>Agaricomycetidae</taxon>
        <taxon>Agaricales</taxon>
        <taxon>Marasmiineae</taxon>
        <taxon>Omphalotaceae</taxon>
        <taxon>Rhodocollybia</taxon>
    </lineage>
</organism>
<dbReference type="GO" id="GO:0003677">
    <property type="term" value="F:DNA binding"/>
    <property type="evidence" value="ECO:0007669"/>
    <property type="project" value="UniProtKB-KW"/>
</dbReference>
<evidence type="ECO:0000256" key="3">
    <source>
        <dbReference type="ARBA" id="ARBA00023125"/>
    </source>
</evidence>
<feature type="compositionally biased region" description="Polar residues" evidence="7">
    <location>
        <begin position="109"/>
        <end position="123"/>
    </location>
</feature>
<dbReference type="GO" id="GO:0007064">
    <property type="term" value="P:mitotic sister chromatid cohesion"/>
    <property type="evidence" value="ECO:0007669"/>
    <property type="project" value="InterPro"/>
</dbReference>
<keyword evidence="9" id="KW-1185">Reference proteome</keyword>
<dbReference type="PANTHER" id="PTHR28605:SF1">
    <property type="entry name" value="CHROMOSOME TRANSMISSION FIDELITY FACTOR 8"/>
    <property type="match status" value="1"/>
</dbReference>
<evidence type="ECO:0000313" key="8">
    <source>
        <dbReference type="EMBL" id="KAF9068937.1"/>
    </source>
</evidence>
<evidence type="ECO:0000256" key="5">
    <source>
        <dbReference type="ARBA" id="ARBA00023306"/>
    </source>
</evidence>
<dbReference type="EMBL" id="JADNRY010000055">
    <property type="protein sequence ID" value="KAF9068937.1"/>
    <property type="molecule type" value="Genomic_DNA"/>
</dbReference>
<dbReference type="AlphaFoldDB" id="A0A9P5PUV5"/>
<evidence type="ECO:0000256" key="7">
    <source>
        <dbReference type="SAM" id="MobiDB-lite"/>
    </source>
</evidence>
<feature type="region of interest" description="Disordered" evidence="7">
    <location>
        <begin position="101"/>
        <end position="136"/>
    </location>
</feature>